<dbReference type="EMBL" id="JBHSHJ010000001">
    <property type="protein sequence ID" value="MFC4787561.1"/>
    <property type="molecule type" value="Genomic_DNA"/>
</dbReference>
<comment type="caution">
    <text evidence="2">The sequence shown here is derived from an EMBL/GenBank/DDBJ whole genome shotgun (WGS) entry which is preliminary data.</text>
</comment>
<organism evidence="2 3">
    <name type="scientific">Giesbergeria sinuosa</name>
    <dbReference type="NCBI Taxonomy" id="80883"/>
    <lineage>
        <taxon>Bacteria</taxon>
        <taxon>Pseudomonadati</taxon>
        <taxon>Pseudomonadota</taxon>
        <taxon>Betaproteobacteria</taxon>
        <taxon>Burkholderiales</taxon>
        <taxon>Comamonadaceae</taxon>
        <taxon>Giesbergeria</taxon>
    </lineage>
</organism>
<sequence length="169" mass="18217">MSAPSSSPPSGAWQARWQALAPREQHLLRAAAALVALALLWWLALAPALETLRTAPDRHARLDTQWQAMQAWQAEAHQLQNAPRLPPDAAARALHASVAEHLGSSARLQITGDRATLTLQGTPATALAPWLAQARANAHATTQEARLVRNTSHGSLRWDGTLVLALPVR</sequence>
<dbReference type="Pfam" id="PF04612">
    <property type="entry name" value="T2SSM"/>
    <property type="match status" value="1"/>
</dbReference>
<protein>
    <submittedName>
        <fullName evidence="2">Type II secretion system protein GspM</fullName>
    </submittedName>
</protein>
<name>A0ABV9Q7R7_9BURK</name>
<feature type="transmembrane region" description="Helical" evidence="1">
    <location>
        <begin position="27"/>
        <end position="49"/>
    </location>
</feature>
<keyword evidence="1" id="KW-1133">Transmembrane helix</keyword>
<accession>A0ABV9Q7R7</accession>
<evidence type="ECO:0000313" key="2">
    <source>
        <dbReference type="EMBL" id="MFC4787561.1"/>
    </source>
</evidence>
<gene>
    <name evidence="2" type="primary">gspM</name>
    <name evidence="2" type="ORF">ACFO6X_00935</name>
</gene>
<dbReference type="Proteomes" id="UP001596001">
    <property type="component" value="Unassembled WGS sequence"/>
</dbReference>
<evidence type="ECO:0000313" key="3">
    <source>
        <dbReference type="Proteomes" id="UP001596001"/>
    </source>
</evidence>
<keyword evidence="3" id="KW-1185">Reference proteome</keyword>
<keyword evidence="1" id="KW-0812">Transmembrane</keyword>
<proteinExistence type="predicted"/>
<reference evidence="3" key="1">
    <citation type="journal article" date="2019" name="Int. J. Syst. Evol. Microbiol.">
        <title>The Global Catalogue of Microorganisms (GCM) 10K type strain sequencing project: providing services to taxonomists for standard genome sequencing and annotation.</title>
        <authorList>
            <consortium name="The Broad Institute Genomics Platform"/>
            <consortium name="The Broad Institute Genome Sequencing Center for Infectious Disease"/>
            <person name="Wu L."/>
            <person name="Ma J."/>
        </authorList>
    </citation>
    <scope>NUCLEOTIDE SEQUENCE [LARGE SCALE GENOMIC DNA]</scope>
    <source>
        <strain evidence="3">CCUG 49452</strain>
    </source>
</reference>
<keyword evidence="1" id="KW-0472">Membrane</keyword>
<dbReference type="RefSeq" id="WP_382429129.1">
    <property type="nucleotide sequence ID" value="NZ_JBHSHJ010000001.1"/>
</dbReference>
<dbReference type="InterPro" id="IPR007690">
    <property type="entry name" value="T2SS_GspM"/>
</dbReference>
<evidence type="ECO:0000256" key="1">
    <source>
        <dbReference type="SAM" id="Phobius"/>
    </source>
</evidence>